<organism evidence="2">
    <name type="scientific">uncultured Acetobacteraceae bacterium</name>
    <dbReference type="NCBI Taxonomy" id="169975"/>
    <lineage>
        <taxon>Bacteria</taxon>
        <taxon>Pseudomonadati</taxon>
        <taxon>Pseudomonadota</taxon>
        <taxon>Alphaproteobacteria</taxon>
        <taxon>Acetobacterales</taxon>
        <taxon>Acetobacteraceae</taxon>
        <taxon>environmental samples</taxon>
    </lineage>
</organism>
<feature type="compositionally biased region" description="Basic and acidic residues" evidence="1">
    <location>
        <begin position="110"/>
        <end position="121"/>
    </location>
</feature>
<feature type="compositionally biased region" description="Polar residues" evidence="1">
    <location>
        <begin position="1"/>
        <end position="12"/>
    </location>
</feature>
<sequence length="189" mass="20420">GPQPGNARQAQGRQHRDARHRALQARLPLPVRAGRPAAQPPEGKHGRRGLHPPLHAGARGPEPAGGVPRPRAPAAQGGGGVPARRGDGDGQPQGPPRRLRRRHPGLAADGARRFRRGDGRRLPGLGRDRRARLPRFPPAALGAHQPDPAPSHRHQRAGRLRRRAGVPGRRGGGRQRRRPHPPRPPRGRV</sequence>
<protein>
    <submittedName>
        <fullName evidence="2">Demethylmenaquinone methyltransferase-like protein</fullName>
    </submittedName>
</protein>
<feature type="compositionally biased region" description="Basic residues" evidence="1">
    <location>
        <begin position="171"/>
        <end position="189"/>
    </location>
</feature>
<dbReference type="AlphaFoldDB" id="A0A6J4JJL1"/>
<feature type="compositionally biased region" description="Basic residues" evidence="1">
    <location>
        <begin position="151"/>
        <end position="164"/>
    </location>
</feature>
<gene>
    <name evidence="2" type="ORF">AVDCRST_MAG04-3543</name>
</gene>
<feature type="non-terminal residue" evidence="2">
    <location>
        <position position="189"/>
    </location>
</feature>
<feature type="compositionally biased region" description="Low complexity" evidence="1">
    <location>
        <begin position="56"/>
        <end position="75"/>
    </location>
</feature>
<keyword evidence="2" id="KW-0808">Transferase</keyword>
<evidence type="ECO:0000256" key="1">
    <source>
        <dbReference type="SAM" id="MobiDB-lite"/>
    </source>
</evidence>
<proteinExistence type="predicted"/>
<feature type="non-terminal residue" evidence="2">
    <location>
        <position position="1"/>
    </location>
</feature>
<evidence type="ECO:0000313" key="2">
    <source>
        <dbReference type="EMBL" id="CAA9278892.1"/>
    </source>
</evidence>
<accession>A0A6J4JJL1</accession>
<dbReference type="GO" id="GO:0008168">
    <property type="term" value="F:methyltransferase activity"/>
    <property type="evidence" value="ECO:0007669"/>
    <property type="project" value="UniProtKB-KW"/>
</dbReference>
<feature type="region of interest" description="Disordered" evidence="1">
    <location>
        <begin position="1"/>
        <end position="189"/>
    </location>
</feature>
<dbReference type="GO" id="GO:0032259">
    <property type="term" value="P:methylation"/>
    <property type="evidence" value="ECO:0007669"/>
    <property type="project" value="UniProtKB-KW"/>
</dbReference>
<dbReference type="EMBL" id="CADCTL010000262">
    <property type="protein sequence ID" value="CAA9278892.1"/>
    <property type="molecule type" value="Genomic_DNA"/>
</dbReference>
<name>A0A6J4JJL1_9PROT</name>
<reference evidence="2" key="1">
    <citation type="submission" date="2020-02" db="EMBL/GenBank/DDBJ databases">
        <authorList>
            <person name="Meier V. D."/>
        </authorList>
    </citation>
    <scope>NUCLEOTIDE SEQUENCE</scope>
    <source>
        <strain evidence="2">AVDCRST_MAG04</strain>
    </source>
</reference>
<keyword evidence="2" id="KW-0489">Methyltransferase</keyword>